<dbReference type="eggNOG" id="ENOG50305HE">
    <property type="taxonomic scope" value="Bacteria"/>
</dbReference>
<dbReference type="KEGG" id="cgy:CGLY_10580"/>
<feature type="transmembrane region" description="Helical" evidence="1">
    <location>
        <begin position="108"/>
        <end position="124"/>
    </location>
</feature>
<keyword evidence="1" id="KW-0812">Transmembrane</keyword>
<evidence type="ECO:0000313" key="3">
    <source>
        <dbReference type="EMBL" id="AHW64561.1"/>
    </source>
</evidence>
<dbReference type="STRING" id="1404245.CGLY_10580"/>
<keyword evidence="4" id="KW-1185">Reference proteome</keyword>
<keyword evidence="1" id="KW-1133">Transmembrane helix</keyword>
<accession>X5ED45</accession>
<proteinExistence type="predicted"/>
<dbReference type="Proteomes" id="UP000023703">
    <property type="component" value="Chromosome"/>
</dbReference>
<evidence type="ECO:0000259" key="2">
    <source>
        <dbReference type="Pfam" id="PF07331"/>
    </source>
</evidence>
<gene>
    <name evidence="3" type="ORF">CGLY_10580</name>
</gene>
<dbReference type="EMBL" id="CP006842">
    <property type="protein sequence ID" value="AHW64561.1"/>
    <property type="molecule type" value="Genomic_DNA"/>
</dbReference>
<dbReference type="RefSeq" id="WP_038549299.1">
    <property type="nucleotide sequence ID" value="NZ_CP006842.1"/>
</dbReference>
<dbReference type="InterPro" id="IPR009936">
    <property type="entry name" value="DUF1468"/>
</dbReference>
<reference evidence="3 4" key="1">
    <citation type="journal article" date="2015" name="Int. J. Syst. Evol. Microbiol.">
        <title>Revisiting Corynebacterium glyciniphilum (ex Kubota et al., 1972) sp. nov., nom. rev., isolated from putrefied banana.</title>
        <authorList>
            <person name="Al-Dilaimi A."/>
            <person name="Bednarz H."/>
            <person name="Lomker A."/>
            <person name="Niehaus K."/>
            <person name="Kalinowski J."/>
            <person name="Ruckert C."/>
        </authorList>
    </citation>
    <scope>NUCLEOTIDE SEQUENCE [LARGE SCALE GENOMIC DNA]</scope>
    <source>
        <strain evidence="3">AJ 3170</strain>
    </source>
</reference>
<feature type="transmembrane region" description="Helical" evidence="1">
    <location>
        <begin position="130"/>
        <end position="147"/>
    </location>
</feature>
<dbReference type="OrthoDB" id="5119225at2"/>
<name>X5ED45_9CORY</name>
<organism evidence="3 4">
    <name type="scientific">Corynebacterium glyciniphilum AJ 3170</name>
    <dbReference type="NCBI Taxonomy" id="1404245"/>
    <lineage>
        <taxon>Bacteria</taxon>
        <taxon>Bacillati</taxon>
        <taxon>Actinomycetota</taxon>
        <taxon>Actinomycetes</taxon>
        <taxon>Mycobacteriales</taxon>
        <taxon>Corynebacteriaceae</taxon>
        <taxon>Corynebacterium</taxon>
    </lineage>
</organism>
<feature type="transmembrane region" description="Helical" evidence="1">
    <location>
        <begin position="154"/>
        <end position="180"/>
    </location>
</feature>
<dbReference type="Pfam" id="PF07331">
    <property type="entry name" value="TctB"/>
    <property type="match status" value="1"/>
</dbReference>
<evidence type="ECO:0000256" key="1">
    <source>
        <dbReference type="SAM" id="Phobius"/>
    </source>
</evidence>
<feature type="transmembrane region" description="Helical" evidence="1">
    <location>
        <begin position="21"/>
        <end position="39"/>
    </location>
</feature>
<evidence type="ECO:0000313" key="4">
    <source>
        <dbReference type="Proteomes" id="UP000023703"/>
    </source>
</evidence>
<dbReference type="HOGENOM" id="CLU_110735_0_0_11"/>
<dbReference type="AlphaFoldDB" id="X5ED45"/>
<feature type="domain" description="DUF1468" evidence="2">
    <location>
        <begin position="24"/>
        <end position="177"/>
    </location>
</feature>
<keyword evidence="1" id="KW-0472">Membrane</keyword>
<sequence length="185" mass="19602">MTSTTSLPSDRQSFMTGRGSLYLAGILALFTAYISYGILTMDVPDSAQSPGPKFYPTLLVVATTAIIIGLVVNAIRNPDIEEGDTRYVPPVGENRDEAMIQASGRPDTRNLIIAIVSFLVFALVLEPVGWVISAALLFWALTLTFNAKKPLIKLAVGLVVSCAIQVAFSMGLGLALPAGILGGLF</sequence>
<feature type="transmembrane region" description="Helical" evidence="1">
    <location>
        <begin position="54"/>
        <end position="75"/>
    </location>
</feature>
<protein>
    <submittedName>
        <fullName evidence="3">Putative membrane protein</fullName>
    </submittedName>
</protein>